<feature type="transmembrane region" description="Helical" evidence="8">
    <location>
        <begin position="170"/>
        <end position="189"/>
    </location>
</feature>
<protein>
    <submittedName>
        <fullName evidence="9">Eight transmembrane protein EpsH</fullName>
    </submittedName>
</protein>
<dbReference type="NCBIfam" id="TIGR02602">
    <property type="entry name" value="8TM_EpsH"/>
    <property type="match status" value="1"/>
</dbReference>
<keyword evidence="2" id="KW-1003">Cell membrane</keyword>
<evidence type="ECO:0000256" key="3">
    <source>
        <dbReference type="ARBA" id="ARBA00022670"/>
    </source>
</evidence>
<comment type="subcellular location">
    <subcellularLocation>
        <location evidence="1">Cell membrane</location>
        <topology evidence="1">Multi-pass membrane protein</topology>
    </subcellularLocation>
</comment>
<feature type="transmembrane region" description="Helical" evidence="8">
    <location>
        <begin position="59"/>
        <end position="79"/>
    </location>
</feature>
<dbReference type="NCBIfam" id="TIGR04178">
    <property type="entry name" value="exo_archaeo"/>
    <property type="match status" value="1"/>
</dbReference>
<feature type="transmembrane region" description="Helical" evidence="8">
    <location>
        <begin position="145"/>
        <end position="163"/>
    </location>
</feature>
<organism evidence="9">
    <name type="scientific">uncultured bacterium 92</name>
    <dbReference type="NCBI Taxonomy" id="698394"/>
    <lineage>
        <taxon>Bacteria</taxon>
        <taxon>environmental samples</taxon>
    </lineage>
</organism>
<accession>E3T6B8</accession>
<dbReference type="Pfam" id="PF09721">
    <property type="entry name" value="Exosortase_EpsH"/>
    <property type="match status" value="1"/>
</dbReference>
<evidence type="ECO:0000313" key="9">
    <source>
        <dbReference type="EMBL" id="ADC35862.1"/>
    </source>
</evidence>
<evidence type="ECO:0000256" key="2">
    <source>
        <dbReference type="ARBA" id="ARBA00022475"/>
    </source>
</evidence>
<keyword evidence="4 8" id="KW-0812">Transmembrane</keyword>
<dbReference type="GO" id="GO:0008233">
    <property type="term" value="F:peptidase activity"/>
    <property type="evidence" value="ECO:0007669"/>
    <property type="project" value="UniProtKB-KW"/>
</dbReference>
<evidence type="ECO:0000256" key="4">
    <source>
        <dbReference type="ARBA" id="ARBA00022692"/>
    </source>
</evidence>
<dbReference type="InterPro" id="IPR026392">
    <property type="entry name" value="Exo/Archaeosortase_dom"/>
</dbReference>
<feature type="transmembrane region" description="Helical" evidence="8">
    <location>
        <begin position="119"/>
        <end position="139"/>
    </location>
</feature>
<dbReference type="InterPro" id="IPR017540">
    <property type="entry name" value="Exosortase-1"/>
</dbReference>
<sequence length="337" mass="36497">MRLKQLGIPNPVEISWYDGLFDHRIQGGAVWRAPNVVCRPMSVSERASTPTIASSPNRAILASASALLLSFVLLYHSVLIKLIHDWANDENYSHGFLVVPLALYFAWERRAQLAALPIQSSRTGLLVVIASLAVLVAGILGAELFLSRMSMIGLLVGTLWFVLGAAHVRLLAFPLAFLLLMVPIPTILFNQITFPLQLLASRFGEDSLRLCGIPVLREGNVIVLATTTLEVAEACSGIRSLMSLLTLGIVYGYFVDKRPLVRAAIALSTVPIAIVANGLRVAGTGVAAHYFGAAAASGFFHTFSGWLVFVLAFVILLGVMRLLRMLFPPPVTEALRV</sequence>
<evidence type="ECO:0000256" key="6">
    <source>
        <dbReference type="ARBA" id="ARBA00022989"/>
    </source>
</evidence>
<dbReference type="GO" id="GO:0005886">
    <property type="term" value="C:plasma membrane"/>
    <property type="evidence" value="ECO:0007669"/>
    <property type="project" value="UniProtKB-SubCell"/>
</dbReference>
<evidence type="ECO:0000256" key="5">
    <source>
        <dbReference type="ARBA" id="ARBA00022801"/>
    </source>
</evidence>
<dbReference type="NCBIfam" id="TIGR03109">
    <property type="entry name" value="exosort_XrtA"/>
    <property type="match status" value="1"/>
</dbReference>
<keyword evidence="5" id="KW-0378">Hydrolase</keyword>
<proteinExistence type="predicted"/>
<dbReference type="InterPro" id="IPR013426">
    <property type="entry name" value="EpsH-like"/>
</dbReference>
<feature type="transmembrane region" description="Helical" evidence="8">
    <location>
        <begin position="261"/>
        <end position="279"/>
    </location>
</feature>
<name>E3T6B8_9BACT</name>
<dbReference type="InterPro" id="IPR019127">
    <property type="entry name" value="Exosortase"/>
</dbReference>
<feature type="transmembrane region" description="Helical" evidence="8">
    <location>
        <begin position="91"/>
        <end position="107"/>
    </location>
</feature>
<feature type="transmembrane region" description="Helical" evidence="8">
    <location>
        <begin position="299"/>
        <end position="319"/>
    </location>
</feature>
<keyword evidence="7 8" id="KW-0472">Membrane</keyword>
<evidence type="ECO:0000256" key="1">
    <source>
        <dbReference type="ARBA" id="ARBA00004651"/>
    </source>
</evidence>
<dbReference type="GO" id="GO:0006508">
    <property type="term" value="P:proteolysis"/>
    <property type="evidence" value="ECO:0007669"/>
    <property type="project" value="UniProtKB-KW"/>
</dbReference>
<evidence type="ECO:0000256" key="7">
    <source>
        <dbReference type="ARBA" id="ARBA00023136"/>
    </source>
</evidence>
<reference evidence="9" key="2">
    <citation type="journal article" date="2010" name="Appl. Environ. Microbiol.">
        <title>Comparative analysis of acidobacterial genomic fragments from terrestrial and aquatic metagenomic libraries, with emphasis on acidobacteria subdivision 6.</title>
        <authorList>
            <person name="Kielak A.M."/>
            <person name="van Veen J.A."/>
            <person name="Kowalchuk G.A."/>
        </authorList>
    </citation>
    <scope>NUCLEOTIDE SEQUENCE</scope>
</reference>
<reference evidence="9" key="1">
    <citation type="submission" date="2009-12" db="EMBL/GenBank/DDBJ databases">
        <authorList>
            <person name="Kielak A."/>
            <person name="van Veen J.A."/>
            <person name="Kowalchuk G.A."/>
        </authorList>
    </citation>
    <scope>NUCLEOTIDE SEQUENCE</scope>
</reference>
<evidence type="ECO:0000256" key="8">
    <source>
        <dbReference type="SAM" id="Phobius"/>
    </source>
</evidence>
<dbReference type="EMBL" id="GU260702">
    <property type="protein sequence ID" value="ADC35862.1"/>
    <property type="molecule type" value="Genomic_DNA"/>
</dbReference>
<feature type="transmembrane region" description="Helical" evidence="8">
    <location>
        <begin position="237"/>
        <end position="254"/>
    </location>
</feature>
<keyword evidence="6 8" id="KW-1133">Transmembrane helix</keyword>
<keyword evidence="3" id="KW-0645">Protease</keyword>
<dbReference type="AlphaFoldDB" id="E3T6B8"/>